<evidence type="ECO:0000313" key="3">
    <source>
        <dbReference type="Proteomes" id="UP000499080"/>
    </source>
</evidence>
<sequence>MDYERKGVTITWQIENGVCIEDLHSPVIFLDVMDGTNWRLWVRRMSKKIISLTIERGAEDNGPKEFGLHYEFFVNELQCSYSTRKRMHTFRFLKGDKGNIVEGRRLQMDSSDSTTIRCKLWRLWGSISKSSHFFVRTRLTKESYIFRGKVEKFSDFSHYEKKTLKTVTPFMDEREITVNLSLFPLSASNSDTIMEIELTPMSHQADNFFDFQIFILDSSGNKSDIGKFENQFRVRRNVKFVLPNVSKEYIMENAKHYLTNDALSLRCEFTFWSVIEYENVERTEFEADSVSEVKQTDFSKAVELSKARDGIPCDTKLQTATETFPAHTTILSAQSPVFEAMFKTNMKETIQKCVR</sequence>
<feature type="domain" description="BTB" evidence="1">
    <location>
        <begin position="313"/>
        <end position="355"/>
    </location>
</feature>
<proteinExistence type="predicted"/>
<reference evidence="2 3" key="1">
    <citation type="journal article" date="2019" name="Sci. Rep.">
        <title>Orb-weaving spider Araneus ventricosus genome elucidates the spidroin gene catalogue.</title>
        <authorList>
            <person name="Kono N."/>
            <person name="Nakamura H."/>
            <person name="Ohtoshi R."/>
            <person name="Moran D.A.P."/>
            <person name="Shinohara A."/>
            <person name="Yoshida Y."/>
            <person name="Fujiwara M."/>
            <person name="Mori M."/>
            <person name="Tomita M."/>
            <person name="Arakawa K."/>
        </authorList>
    </citation>
    <scope>NUCLEOTIDE SEQUENCE [LARGE SCALE GENOMIC DNA]</scope>
</reference>
<dbReference type="InterPro" id="IPR011333">
    <property type="entry name" value="SKP1/BTB/POZ_sf"/>
</dbReference>
<dbReference type="PROSITE" id="PS50097">
    <property type="entry name" value="BTB"/>
    <property type="match status" value="1"/>
</dbReference>
<dbReference type="CDD" id="cd18186">
    <property type="entry name" value="BTB_POZ_ZBTB_KLHL-like"/>
    <property type="match status" value="1"/>
</dbReference>
<organism evidence="2 3">
    <name type="scientific">Araneus ventricosus</name>
    <name type="common">Orbweaver spider</name>
    <name type="synonym">Epeira ventricosa</name>
    <dbReference type="NCBI Taxonomy" id="182803"/>
    <lineage>
        <taxon>Eukaryota</taxon>
        <taxon>Metazoa</taxon>
        <taxon>Ecdysozoa</taxon>
        <taxon>Arthropoda</taxon>
        <taxon>Chelicerata</taxon>
        <taxon>Arachnida</taxon>
        <taxon>Araneae</taxon>
        <taxon>Araneomorphae</taxon>
        <taxon>Entelegynae</taxon>
        <taxon>Araneoidea</taxon>
        <taxon>Araneidae</taxon>
        <taxon>Araneus</taxon>
    </lineage>
</organism>
<dbReference type="AlphaFoldDB" id="A0A4Y2H087"/>
<comment type="caution">
    <text evidence="2">The sequence shown here is derived from an EMBL/GenBank/DDBJ whole genome shotgun (WGS) entry which is preliminary data.</text>
</comment>
<dbReference type="OrthoDB" id="6435570at2759"/>
<evidence type="ECO:0000259" key="1">
    <source>
        <dbReference type="PROSITE" id="PS50097"/>
    </source>
</evidence>
<dbReference type="Proteomes" id="UP000499080">
    <property type="component" value="Unassembled WGS sequence"/>
</dbReference>
<accession>A0A4Y2H087</accession>
<dbReference type="Pfam" id="PF00651">
    <property type="entry name" value="BTB"/>
    <property type="match status" value="1"/>
</dbReference>
<keyword evidence="3" id="KW-1185">Reference proteome</keyword>
<dbReference type="SUPFAM" id="SSF54695">
    <property type="entry name" value="POZ domain"/>
    <property type="match status" value="1"/>
</dbReference>
<dbReference type="InterPro" id="IPR000210">
    <property type="entry name" value="BTB/POZ_dom"/>
</dbReference>
<dbReference type="Gene3D" id="3.30.710.10">
    <property type="entry name" value="Potassium Channel Kv1.1, Chain A"/>
    <property type="match status" value="1"/>
</dbReference>
<feature type="non-terminal residue" evidence="2">
    <location>
        <position position="355"/>
    </location>
</feature>
<evidence type="ECO:0000313" key="2">
    <source>
        <dbReference type="EMBL" id="GBM57744.1"/>
    </source>
</evidence>
<dbReference type="EMBL" id="BGPR01100876">
    <property type="protein sequence ID" value="GBM57744.1"/>
    <property type="molecule type" value="Genomic_DNA"/>
</dbReference>
<name>A0A4Y2H087_ARAVE</name>
<gene>
    <name evidence="2" type="ORF">AVEN_211147_1</name>
</gene>
<protein>
    <recommendedName>
        <fullName evidence="1">BTB domain-containing protein</fullName>
    </recommendedName>
</protein>